<feature type="region of interest" description="Disordered" evidence="1">
    <location>
        <begin position="1"/>
        <end position="86"/>
    </location>
</feature>
<evidence type="ECO:0000313" key="3">
    <source>
        <dbReference type="Proteomes" id="UP000724874"/>
    </source>
</evidence>
<accession>A0A9P5NSW1</accession>
<protein>
    <submittedName>
        <fullName evidence="2">Uncharacterized protein</fullName>
    </submittedName>
</protein>
<proteinExistence type="predicted"/>
<feature type="compositionally biased region" description="Polar residues" evidence="1">
    <location>
        <begin position="1"/>
        <end position="17"/>
    </location>
</feature>
<dbReference type="OrthoDB" id="5314275at2759"/>
<organism evidence="2 3">
    <name type="scientific">Gymnopilus junonius</name>
    <name type="common">Spectacular rustgill mushroom</name>
    <name type="synonym">Gymnopilus spectabilis subsp. junonius</name>
    <dbReference type="NCBI Taxonomy" id="109634"/>
    <lineage>
        <taxon>Eukaryota</taxon>
        <taxon>Fungi</taxon>
        <taxon>Dikarya</taxon>
        <taxon>Basidiomycota</taxon>
        <taxon>Agaricomycotina</taxon>
        <taxon>Agaricomycetes</taxon>
        <taxon>Agaricomycetidae</taxon>
        <taxon>Agaricales</taxon>
        <taxon>Agaricineae</taxon>
        <taxon>Hymenogastraceae</taxon>
        <taxon>Gymnopilus</taxon>
    </lineage>
</organism>
<name>A0A9P5NSW1_GYMJU</name>
<gene>
    <name evidence="2" type="ORF">CPB84DRAFT_1845582</name>
</gene>
<dbReference type="EMBL" id="JADNYJ010000028">
    <property type="protein sequence ID" value="KAF8903911.1"/>
    <property type="molecule type" value="Genomic_DNA"/>
</dbReference>
<sequence length="267" mass="28942">MDNPQEGPSSYNSSSLFQPPPSYAPSDHDTARPEKIPVPEFASSATTSDRTYYASSPSSPEHSSLPPGVAAPPGIAAPPAEASSISPFQPPELPLSFYRAPPSELLYPSFKPTFIAGLGKSLDKGFPALPPPSDAQPHPFISHDVGEADWLEFLNAVRSAATLTDKDKHRSHLPIISIIPVVNSLASLGIQTIMKHKKGGKVARTIDMWNHHFFGPRKTRVILMKGKERLTGLTELPTSSDYVKATPPNLARISVDDEVYRLFIVSI</sequence>
<keyword evidence="3" id="KW-1185">Reference proteome</keyword>
<feature type="compositionally biased region" description="Low complexity" evidence="1">
    <location>
        <begin position="55"/>
        <end position="86"/>
    </location>
</feature>
<feature type="compositionally biased region" description="Polar residues" evidence="1">
    <location>
        <begin position="43"/>
        <end position="54"/>
    </location>
</feature>
<comment type="caution">
    <text evidence="2">The sequence shown here is derived from an EMBL/GenBank/DDBJ whole genome shotgun (WGS) entry which is preliminary data.</text>
</comment>
<feature type="compositionally biased region" description="Basic and acidic residues" evidence="1">
    <location>
        <begin position="26"/>
        <end position="37"/>
    </location>
</feature>
<dbReference type="Proteomes" id="UP000724874">
    <property type="component" value="Unassembled WGS sequence"/>
</dbReference>
<evidence type="ECO:0000313" key="2">
    <source>
        <dbReference type="EMBL" id="KAF8903911.1"/>
    </source>
</evidence>
<dbReference type="Pfam" id="PF15496">
    <property type="entry name" value="DUF4646"/>
    <property type="match status" value="1"/>
</dbReference>
<evidence type="ECO:0000256" key="1">
    <source>
        <dbReference type="SAM" id="MobiDB-lite"/>
    </source>
</evidence>
<dbReference type="AlphaFoldDB" id="A0A9P5NSW1"/>
<dbReference type="InterPro" id="IPR028018">
    <property type="entry name" value="DUF4646"/>
</dbReference>
<reference evidence="2" key="1">
    <citation type="submission" date="2020-11" db="EMBL/GenBank/DDBJ databases">
        <authorList>
            <consortium name="DOE Joint Genome Institute"/>
            <person name="Ahrendt S."/>
            <person name="Riley R."/>
            <person name="Andreopoulos W."/>
            <person name="LaButti K."/>
            <person name="Pangilinan J."/>
            <person name="Ruiz-duenas F.J."/>
            <person name="Barrasa J.M."/>
            <person name="Sanchez-Garcia M."/>
            <person name="Camarero S."/>
            <person name="Miyauchi S."/>
            <person name="Serrano A."/>
            <person name="Linde D."/>
            <person name="Babiker R."/>
            <person name="Drula E."/>
            <person name="Ayuso-Fernandez I."/>
            <person name="Pacheco R."/>
            <person name="Padilla G."/>
            <person name="Ferreira P."/>
            <person name="Barriuso J."/>
            <person name="Kellner H."/>
            <person name="Castanera R."/>
            <person name="Alfaro M."/>
            <person name="Ramirez L."/>
            <person name="Pisabarro A.G."/>
            <person name="Kuo A."/>
            <person name="Tritt A."/>
            <person name="Lipzen A."/>
            <person name="He G."/>
            <person name="Yan M."/>
            <person name="Ng V."/>
            <person name="Cullen D."/>
            <person name="Martin F."/>
            <person name="Rosso M.-N."/>
            <person name="Henrissat B."/>
            <person name="Hibbett D."/>
            <person name="Martinez A.T."/>
            <person name="Grigoriev I.V."/>
        </authorList>
    </citation>
    <scope>NUCLEOTIDE SEQUENCE</scope>
    <source>
        <strain evidence="2">AH 44721</strain>
    </source>
</reference>